<dbReference type="PANTHER" id="PTHR24118">
    <property type="entry name" value="POTE ANKYRIN DOMAIN"/>
    <property type="match status" value="1"/>
</dbReference>
<feature type="repeat" description="ANK" evidence="1">
    <location>
        <begin position="44"/>
        <end position="73"/>
    </location>
</feature>
<dbReference type="PANTHER" id="PTHR24118:SF100">
    <property type="entry name" value="FYVE-TYPE DOMAIN-CONTAINING PROTEIN"/>
    <property type="match status" value="1"/>
</dbReference>
<dbReference type="InterPro" id="IPR002110">
    <property type="entry name" value="Ankyrin_rpt"/>
</dbReference>
<dbReference type="Gene3D" id="1.25.40.20">
    <property type="entry name" value="Ankyrin repeat-containing domain"/>
    <property type="match status" value="3"/>
</dbReference>
<evidence type="ECO:0000313" key="4">
    <source>
        <dbReference type="Proteomes" id="UP001446871"/>
    </source>
</evidence>
<evidence type="ECO:0000313" key="3">
    <source>
        <dbReference type="EMBL" id="KAK8067595.1"/>
    </source>
</evidence>
<keyword evidence="1" id="KW-0040">ANK repeat</keyword>
<evidence type="ECO:0000256" key="1">
    <source>
        <dbReference type="PROSITE-ProRule" id="PRU00023"/>
    </source>
</evidence>
<feature type="repeat" description="ANK" evidence="1">
    <location>
        <begin position="216"/>
        <end position="248"/>
    </location>
</feature>
<dbReference type="SUPFAM" id="SSF48403">
    <property type="entry name" value="Ankyrin repeat"/>
    <property type="match status" value="2"/>
</dbReference>
<comment type="caution">
    <text evidence="3">The sequence shown here is derived from an EMBL/GenBank/DDBJ whole genome shotgun (WGS) entry which is preliminary data.</text>
</comment>
<feature type="region of interest" description="Disordered" evidence="2">
    <location>
        <begin position="1"/>
        <end position="20"/>
    </location>
</feature>
<dbReference type="PROSITE" id="PS50088">
    <property type="entry name" value="ANK_REPEAT"/>
    <property type="match status" value="5"/>
</dbReference>
<dbReference type="Proteomes" id="UP001446871">
    <property type="component" value="Unassembled WGS sequence"/>
</dbReference>
<keyword evidence="4" id="KW-1185">Reference proteome</keyword>
<feature type="repeat" description="ANK" evidence="1">
    <location>
        <begin position="422"/>
        <end position="450"/>
    </location>
</feature>
<accession>A0ABR1VBI0</accession>
<feature type="repeat" description="ANK" evidence="1">
    <location>
        <begin position="74"/>
        <end position="106"/>
    </location>
</feature>
<dbReference type="PROSITE" id="PS50297">
    <property type="entry name" value="ANK_REP_REGION"/>
    <property type="match status" value="4"/>
</dbReference>
<evidence type="ECO:0008006" key="5">
    <source>
        <dbReference type="Google" id="ProtNLM"/>
    </source>
</evidence>
<organism evidence="3 4">
    <name type="scientific">Apiospora saccharicola</name>
    <dbReference type="NCBI Taxonomy" id="335842"/>
    <lineage>
        <taxon>Eukaryota</taxon>
        <taxon>Fungi</taxon>
        <taxon>Dikarya</taxon>
        <taxon>Ascomycota</taxon>
        <taxon>Pezizomycotina</taxon>
        <taxon>Sordariomycetes</taxon>
        <taxon>Xylariomycetidae</taxon>
        <taxon>Amphisphaeriales</taxon>
        <taxon>Apiosporaceae</taxon>
        <taxon>Apiospora</taxon>
    </lineage>
</organism>
<feature type="repeat" description="ANK" evidence="1">
    <location>
        <begin position="249"/>
        <end position="281"/>
    </location>
</feature>
<dbReference type="SMART" id="SM00248">
    <property type="entry name" value="ANK"/>
    <property type="match status" value="9"/>
</dbReference>
<gene>
    <name evidence="3" type="ORF">PG996_006707</name>
</gene>
<dbReference type="Pfam" id="PF12796">
    <property type="entry name" value="Ank_2"/>
    <property type="match status" value="2"/>
</dbReference>
<dbReference type="InterPro" id="IPR036770">
    <property type="entry name" value="Ankyrin_rpt-contain_sf"/>
</dbReference>
<feature type="compositionally biased region" description="Low complexity" evidence="2">
    <location>
        <begin position="1"/>
        <end position="11"/>
    </location>
</feature>
<evidence type="ECO:0000256" key="2">
    <source>
        <dbReference type="SAM" id="MobiDB-lite"/>
    </source>
</evidence>
<proteinExistence type="predicted"/>
<dbReference type="EMBL" id="JAQQWM010000004">
    <property type="protein sequence ID" value="KAK8067595.1"/>
    <property type="molecule type" value="Genomic_DNA"/>
</dbReference>
<sequence>MTPPRSSSSSGSKDRSSAGFKGFFSKPFRAASDALRPKPEPLVTPLCQAASIGSVAQLKFLLGQGANIDGQDEDGYTALIRAIGTNQLGVVEFLLRSGADHRVCDNSFSGGKKPPLFHAVDAENGGAIDLLLEHGASPNQRHDWGEPYFTALVRGSTPPEWIELLLSRGADANMIDNWLQPLVVVALKKLEDEEEQEEVVRLLLRYGAKPDTRDSSGTPLLHLCVAQKREGLVRHLLKLGADPNSTDINGTPLLVTAVKQHDRALVQTLLEHGADANAVDIYLAHILLVVLEDTKLAHAEKAALMGLLLQHGAKPEKANDSWDTTLLEKALDVYFAAIHSSDGGGGESATAILLEIPELLLRHGADPNQRLRGRRSKDGRQPLPTILTYAVEQTRSRDLVGLVLKYGADVNLADDDGDHREGSRTPLALAVRSGDKRLVEMLMEKGARNS</sequence>
<protein>
    <recommendedName>
        <fullName evidence="5">Ankyrin</fullName>
    </recommendedName>
</protein>
<reference evidence="3 4" key="1">
    <citation type="submission" date="2023-01" db="EMBL/GenBank/DDBJ databases">
        <title>Analysis of 21 Apiospora genomes using comparative genomics revels a genus with tremendous synthesis potential of carbohydrate active enzymes and secondary metabolites.</title>
        <authorList>
            <person name="Sorensen T."/>
        </authorList>
    </citation>
    <scope>NUCLEOTIDE SEQUENCE [LARGE SCALE GENOMIC DNA]</scope>
    <source>
        <strain evidence="3 4">CBS 83171</strain>
    </source>
</reference>
<name>A0ABR1VBI0_9PEZI</name>